<gene>
    <name evidence="1" type="ORF">FISHEDRAFT_59078</name>
</gene>
<accession>A0A0D7AEG2</accession>
<evidence type="ECO:0000313" key="1">
    <source>
        <dbReference type="EMBL" id="KIY48271.1"/>
    </source>
</evidence>
<dbReference type="AlphaFoldDB" id="A0A0D7AEG2"/>
<reference evidence="1 2" key="1">
    <citation type="journal article" date="2015" name="Fungal Genet. Biol.">
        <title>Evolution of novel wood decay mechanisms in Agaricales revealed by the genome sequences of Fistulina hepatica and Cylindrobasidium torrendii.</title>
        <authorList>
            <person name="Floudas D."/>
            <person name="Held B.W."/>
            <person name="Riley R."/>
            <person name="Nagy L.G."/>
            <person name="Koehler G."/>
            <person name="Ransdell A.S."/>
            <person name="Younus H."/>
            <person name="Chow J."/>
            <person name="Chiniquy J."/>
            <person name="Lipzen A."/>
            <person name="Tritt A."/>
            <person name="Sun H."/>
            <person name="Haridas S."/>
            <person name="LaButti K."/>
            <person name="Ohm R.A."/>
            <person name="Kues U."/>
            <person name="Blanchette R.A."/>
            <person name="Grigoriev I.V."/>
            <person name="Minto R.E."/>
            <person name="Hibbett D.S."/>
        </authorList>
    </citation>
    <scope>NUCLEOTIDE SEQUENCE [LARGE SCALE GENOMIC DNA]</scope>
    <source>
        <strain evidence="1 2">ATCC 64428</strain>
    </source>
</reference>
<dbReference type="EMBL" id="KN881851">
    <property type="protein sequence ID" value="KIY48271.1"/>
    <property type="molecule type" value="Genomic_DNA"/>
</dbReference>
<sequence>MPKKKAQEPPDECEMDEELAKEVAQLKAETRRIEHRRNVQKYYWLHRDEICDKAIERRARVKKEIDSLWDDDEREKILARRQQFARERQARWRQKNRTKLAAKQAAYRQGLTGIE</sequence>
<dbReference type="Proteomes" id="UP000054144">
    <property type="component" value="Unassembled WGS sequence"/>
</dbReference>
<proteinExistence type="predicted"/>
<protein>
    <submittedName>
        <fullName evidence="1">Uncharacterized protein</fullName>
    </submittedName>
</protein>
<name>A0A0D7AEG2_9AGAR</name>
<organism evidence="1 2">
    <name type="scientific">Fistulina hepatica ATCC 64428</name>
    <dbReference type="NCBI Taxonomy" id="1128425"/>
    <lineage>
        <taxon>Eukaryota</taxon>
        <taxon>Fungi</taxon>
        <taxon>Dikarya</taxon>
        <taxon>Basidiomycota</taxon>
        <taxon>Agaricomycotina</taxon>
        <taxon>Agaricomycetes</taxon>
        <taxon>Agaricomycetidae</taxon>
        <taxon>Agaricales</taxon>
        <taxon>Fistulinaceae</taxon>
        <taxon>Fistulina</taxon>
    </lineage>
</organism>
<keyword evidence="2" id="KW-1185">Reference proteome</keyword>
<evidence type="ECO:0000313" key="2">
    <source>
        <dbReference type="Proteomes" id="UP000054144"/>
    </source>
</evidence>